<proteinExistence type="predicted"/>
<dbReference type="RefSeq" id="WP_238387683.1">
    <property type="nucleotide sequence ID" value="NZ_QEAS01000003.1"/>
</dbReference>
<comment type="caution">
    <text evidence="3">The sequence shown here is derived from an EMBL/GenBank/DDBJ whole genome shotgun (WGS) entry which is preliminary data.</text>
</comment>
<dbReference type="InterPro" id="IPR013728">
    <property type="entry name" value="BT_3987-like_N"/>
</dbReference>
<dbReference type="EMBL" id="QEAS01000003">
    <property type="protein sequence ID" value="PWG81849.1"/>
    <property type="molecule type" value="Genomic_DNA"/>
</dbReference>
<dbReference type="Gene3D" id="2.60.40.1740">
    <property type="entry name" value="hypothetical protein (bacova_03559)"/>
    <property type="match status" value="1"/>
</dbReference>
<evidence type="ECO:0000259" key="2">
    <source>
        <dbReference type="Pfam" id="PF16405"/>
    </source>
</evidence>
<feature type="domain" description="DUF5013" evidence="2">
    <location>
        <begin position="185"/>
        <end position="323"/>
    </location>
</feature>
<dbReference type="Pfam" id="PF16405">
    <property type="entry name" value="DUF5013"/>
    <property type="match status" value="1"/>
</dbReference>
<feature type="domain" description="BT-3987-like N-terminal" evidence="1">
    <location>
        <begin position="38"/>
        <end position="152"/>
    </location>
</feature>
<reference evidence="3 4" key="1">
    <citation type="submission" date="2018-04" db="EMBL/GenBank/DDBJ databases">
        <title>Pedobacter chongqingensis sp. nov., isolated from a rottenly hemp rope.</title>
        <authorList>
            <person name="Cai Y."/>
        </authorList>
    </citation>
    <scope>NUCLEOTIDE SEQUENCE [LARGE SCALE GENOMIC DNA]</scope>
    <source>
        <strain evidence="3 4">FJ4-8</strain>
    </source>
</reference>
<name>A0A2U2PL06_9SPHI</name>
<organism evidence="3 4">
    <name type="scientific">Pararcticibacter amylolyticus</name>
    <dbReference type="NCBI Taxonomy" id="2173175"/>
    <lineage>
        <taxon>Bacteria</taxon>
        <taxon>Pseudomonadati</taxon>
        <taxon>Bacteroidota</taxon>
        <taxon>Sphingobacteriia</taxon>
        <taxon>Sphingobacteriales</taxon>
        <taxon>Sphingobacteriaceae</taxon>
        <taxon>Pararcticibacter</taxon>
    </lineage>
</organism>
<accession>A0A2U2PL06</accession>
<protein>
    <submittedName>
        <fullName evidence="3">Uncharacterized protein</fullName>
    </submittedName>
</protein>
<dbReference type="InterPro" id="IPR032181">
    <property type="entry name" value="DUF5013"/>
</dbReference>
<evidence type="ECO:0000313" key="4">
    <source>
        <dbReference type="Proteomes" id="UP000245647"/>
    </source>
</evidence>
<feature type="non-terminal residue" evidence="3">
    <location>
        <position position="1"/>
    </location>
</feature>
<dbReference type="Proteomes" id="UP000245647">
    <property type="component" value="Unassembled WGS sequence"/>
</dbReference>
<evidence type="ECO:0000259" key="1">
    <source>
        <dbReference type="Pfam" id="PF08522"/>
    </source>
</evidence>
<sequence>NSCKKADSEKDYGISKIYMPQAIFKSAGVDNNYPVPSGTDSSTFNYQVDTKANKIRVILGASLSGPGRDAYSVEISANNDTVQHLLNTRLLDPAIYRVMPASMYTLPAKLDVPAGKKSGTFYLEMDIPQLKSNDYAGKYLVLAVKLKGASKYELNSSLSTTIVVINVNTLVIGPAVNITNKYILNPGNPFIASAMNGSRWGTLKDWKANTAALSHGGVGGFSNDGDGKTMDLESGWGSPQILNGKLSQTITLPAGTYSFDPSGGNWKWQGTKDPCYVVVAPNADDLPDYSNIVNNSSVQYQLIAQPQTAVTFQLNTTTKVTLGVVVNYVQDQQGIKSTQVVLYNYPTHL</sequence>
<dbReference type="Pfam" id="PF08522">
    <property type="entry name" value="BT_3987-like_N"/>
    <property type="match status" value="1"/>
</dbReference>
<keyword evidence="4" id="KW-1185">Reference proteome</keyword>
<evidence type="ECO:0000313" key="3">
    <source>
        <dbReference type="EMBL" id="PWG81849.1"/>
    </source>
</evidence>
<dbReference type="AlphaFoldDB" id="A0A2U2PL06"/>
<gene>
    <name evidence="3" type="ORF">DDR33_05715</name>
</gene>